<dbReference type="GO" id="GO:0016787">
    <property type="term" value="F:hydrolase activity"/>
    <property type="evidence" value="ECO:0007669"/>
    <property type="project" value="UniProtKB-KW"/>
</dbReference>
<dbReference type="InterPro" id="IPR029058">
    <property type="entry name" value="AB_hydrolase_fold"/>
</dbReference>
<dbReference type="PRINTS" id="PR00111">
    <property type="entry name" value="ABHYDROLASE"/>
</dbReference>
<accession>A0A011WSR1</accession>
<keyword evidence="3" id="KW-1185">Reference proteome</keyword>
<dbReference type="PATRIC" id="fig|1341156.4.peg.1353"/>
<name>A0A011WSR1_RUMAL</name>
<gene>
    <name evidence="2" type="ORF">RASY3_10255</name>
</gene>
<dbReference type="AlphaFoldDB" id="A0A011WSR1"/>
<dbReference type="Gene3D" id="3.40.50.1820">
    <property type="entry name" value="alpha/beta hydrolase"/>
    <property type="match status" value="1"/>
</dbReference>
<reference evidence="2 3" key="1">
    <citation type="submission" date="2013-06" db="EMBL/GenBank/DDBJ databases">
        <title>Rumen cellulosomics: divergent fiber-degrading strategies revealed by comparative genome-wide analysis of six Ruminococcal strains.</title>
        <authorList>
            <person name="Dassa B."/>
            <person name="Borovok I."/>
            <person name="Lamed R."/>
            <person name="Flint H."/>
            <person name="Yeoman C.J."/>
            <person name="White B."/>
            <person name="Bayer E.A."/>
        </authorList>
    </citation>
    <scope>NUCLEOTIDE SEQUENCE [LARGE SCALE GENOMIC DNA]</scope>
    <source>
        <strain evidence="2 3">SY3</strain>
    </source>
</reference>
<organism evidence="2 3">
    <name type="scientific">Ruminococcus albus SY3</name>
    <dbReference type="NCBI Taxonomy" id="1341156"/>
    <lineage>
        <taxon>Bacteria</taxon>
        <taxon>Bacillati</taxon>
        <taxon>Bacillota</taxon>
        <taxon>Clostridia</taxon>
        <taxon>Eubacteriales</taxon>
        <taxon>Oscillospiraceae</taxon>
        <taxon>Ruminococcus</taxon>
    </lineage>
</organism>
<dbReference type="PANTHER" id="PTHR43433:SF5">
    <property type="entry name" value="AB HYDROLASE-1 DOMAIN-CONTAINING PROTEIN"/>
    <property type="match status" value="1"/>
</dbReference>
<evidence type="ECO:0000313" key="2">
    <source>
        <dbReference type="EMBL" id="EXM40030.1"/>
    </source>
</evidence>
<keyword evidence="2" id="KW-0378">Hydrolase</keyword>
<comment type="caution">
    <text evidence="2">The sequence shown here is derived from an EMBL/GenBank/DDBJ whole genome shotgun (WGS) entry which is preliminary data.</text>
</comment>
<dbReference type="OrthoDB" id="9776303at2"/>
<dbReference type="InterPro" id="IPR050471">
    <property type="entry name" value="AB_hydrolase"/>
</dbReference>
<sequence length="266" mass="29488">MLYNVKEDTLDIGGMSIDYAAFGSGEEVMVMIPGLSLKRVKGTGFTLAVMYRQFTKKFRVYIFDRRKMIPENYTAEDIADEVAAAMNALGLENACVIGVSQGGMAAQYLAIKHPELVKKLVLGVTLSHTNDVVRGAVDEWLGLAEKGDLDGLVISSMKYNYPPERLEKFKLIMPALVKAGHPKDVKSFARMTKACLTCETYDRLDEIKCPVLVIGDKQDRIATPEASKEIAEKLGCELYMTEAYGHGAYEQAEFNDKVAEFFGVEK</sequence>
<dbReference type="SUPFAM" id="SSF53474">
    <property type="entry name" value="alpha/beta-Hydrolases"/>
    <property type="match status" value="1"/>
</dbReference>
<protein>
    <submittedName>
        <fullName evidence="2">Alpha/beta hydrolase</fullName>
    </submittedName>
</protein>
<feature type="domain" description="AB hydrolase-1" evidence="1">
    <location>
        <begin position="70"/>
        <end position="251"/>
    </location>
</feature>
<evidence type="ECO:0000259" key="1">
    <source>
        <dbReference type="Pfam" id="PF00561"/>
    </source>
</evidence>
<evidence type="ECO:0000313" key="3">
    <source>
        <dbReference type="Proteomes" id="UP000021369"/>
    </source>
</evidence>
<dbReference type="Pfam" id="PF00561">
    <property type="entry name" value="Abhydrolase_1"/>
    <property type="match status" value="1"/>
</dbReference>
<dbReference type="EMBL" id="JEOB01000002">
    <property type="protein sequence ID" value="EXM40030.1"/>
    <property type="molecule type" value="Genomic_DNA"/>
</dbReference>
<proteinExistence type="predicted"/>
<dbReference type="Proteomes" id="UP000021369">
    <property type="component" value="Unassembled WGS sequence"/>
</dbReference>
<dbReference type="PANTHER" id="PTHR43433">
    <property type="entry name" value="HYDROLASE, ALPHA/BETA FOLD FAMILY PROTEIN"/>
    <property type="match status" value="1"/>
</dbReference>
<dbReference type="InterPro" id="IPR000073">
    <property type="entry name" value="AB_hydrolase_1"/>
</dbReference>
<dbReference type="RefSeq" id="WP_037287562.1">
    <property type="nucleotide sequence ID" value="NZ_JEOB01000002.1"/>
</dbReference>